<evidence type="ECO:0000256" key="6">
    <source>
        <dbReference type="ARBA" id="ARBA00023010"/>
    </source>
</evidence>
<evidence type="ECO:0000256" key="2">
    <source>
        <dbReference type="ARBA" id="ARBA00005569"/>
    </source>
</evidence>
<keyword evidence="5" id="KW-0653">Protein transport</keyword>
<keyword evidence="3" id="KW-0813">Transport</keyword>
<feature type="compositionally biased region" description="Polar residues" evidence="8">
    <location>
        <begin position="29"/>
        <end position="48"/>
    </location>
</feature>
<dbReference type="FunFam" id="1.20.58.1380:FF:000005">
    <property type="entry name" value="Nuclear pore complex protein NUP133"/>
    <property type="match status" value="1"/>
</dbReference>
<evidence type="ECO:0000256" key="7">
    <source>
        <dbReference type="ARBA" id="ARBA00023242"/>
    </source>
</evidence>
<dbReference type="Gene3D" id="1.20.58.1380">
    <property type="match status" value="1"/>
</dbReference>
<comment type="similarity">
    <text evidence="2">Belongs to the nucleoporin Nup133 family.</text>
</comment>
<evidence type="ECO:0000256" key="1">
    <source>
        <dbReference type="ARBA" id="ARBA00004259"/>
    </source>
</evidence>
<dbReference type="OMA" id="HKDWYPS"/>
<keyword evidence="7" id="KW-0539">Nucleus</keyword>
<dbReference type="Pfam" id="PF08801">
    <property type="entry name" value="Nucleoporin_N"/>
    <property type="match status" value="1"/>
</dbReference>
<dbReference type="GO" id="GO:0017056">
    <property type="term" value="F:structural constituent of nuclear pore"/>
    <property type="evidence" value="ECO:0000318"/>
    <property type="project" value="GO_Central"/>
</dbReference>
<dbReference type="Gene3D" id="2.130.10.10">
    <property type="entry name" value="YVTN repeat-like/Quinoprotein amine dehydrogenase"/>
    <property type="match status" value="1"/>
</dbReference>
<dbReference type="OrthoDB" id="103454at2759"/>
<sequence length="1325" mass="148638">MFSPATKKSSFNSQKDRNPVRAAPDSPLTPLSDNRQSTSAANRPSTGTPAPWASRLSVLARIPPAKKAEKGPDADPIEPVYVGEFPQIVRAAQASYLHKTVPGHAWISGGMDKGTSLAWIICVNQLFIWSYLSPTASRKCVVLELPSSVLESGGITTKSSHCNRWMLCTVNWDGTCESKSKMVEQCNSVGIVMCNQKTHAVLFWPDIYSEGEAAPVISVASFDETLFHSSHADGKTTLNWPREHGRMGNSNMEERSSFNSLIASPFPGTRACIALACGSDGQLWKFQCSPSGISQKNISQSLYSLSSQASDQPVVTGYPRSLAWRYPLHSSEESNRQFFLLTDHEIQCFNIKLTSDSTISKLWSHEIIGTDGDLGIKKDLAGQKRIWPLDMQVDDWGKELTILVAIFCKDRVCSSSYTQYSLLTMRYKPGINISSENVEPIHERILEKKAPPQEIIPKARVEDEGFLFSMRLRVGGKPSGSAIILSGDGTATVSTYWRSSTRLYQFDLPYDAGKVLDASVFPSTEANEEGAWVVLTEKAGVWAIPEKAVLLGGVEPPERSLSRKGSSKGAMEEERRNLSLVGNIAPRRASSEARDTGDKQSALMSGITRRVAQDEESETLLGHLFHEFLLSGRVDGSLEKLKNFGAFEKDGEANVFARTSRSIVDTLAKHWTTTRGAEIVAMSVVSSQLLDKQQKHQRFLQFLALSKCHEELFSRQRYSLQLIMEHGEKLAGMIQLRELQNTINQNRSNEISSPSFSSPNAMAGSLWDLIQLVGEKARRNTVLLMDRDNAEVFYSKVSDLQEVFYCLSHQLQYIIGGEQPRIIHIQRACELSNACTTLIRTAMQYKNEYHTWYPLPSDIAPWYCQAVVRDGLWSLACYMCHLLSESTGLDSAAKPDLHSCLEGLTDDLLEAYTGAIAAKVEHGKEHKGLLHEYWTRRDKLLGSLYLHVKGFVEARCKDSNEGTVEKKEPMFRELLSPLLSIARRHEGYQTLWNICCDLNDTVLQRSLMHESMGPRGGFSYFVFERLYEEQKFAKLLRLGEEFQEELVAFLKQHKNLLWLHQIFLNHFSSASETLHKLALSEDDAPISSAEEELDADCARVKPTLAERRRLLNLSKIAVMAGRDAELETNKKRIEADLKILKLQEDIIRLLPGNKEKEDIGKQLLPPGELIELCLKGQTPELALLAFDVFAWTSSSYRKFNRSLLEECWKNAADQHDWGNLYQESLAEGWSDEVTLQFLQETVLFQASYRCYGPKAETYEGGFDEVLQLRQNDFEVPLLKDPVPSVEEILMQHKDFPDAGKLMLTAIMLGKLGADIRAEEDSSMER</sequence>
<dbReference type="InterPro" id="IPR014908">
    <property type="entry name" value="Nucleoporin_Nup133/Nup155_N"/>
</dbReference>
<feature type="region of interest" description="Disordered" evidence="8">
    <location>
        <begin position="556"/>
        <end position="602"/>
    </location>
</feature>
<dbReference type="PANTHER" id="PTHR13405:SF11">
    <property type="entry name" value="NUCLEAR PORE COMPLEX PROTEIN NUP133"/>
    <property type="match status" value="1"/>
</dbReference>
<dbReference type="InterPro" id="IPR037624">
    <property type="entry name" value="Nup133-like"/>
</dbReference>
<dbReference type="Proteomes" id="UP000189703">
    <property type="component" value="Unplaced"/>
</dbReference>
<dbReference type="Pfam" id="PF03177">
    <property type="entry name" value="Nucleoporin_C"/>
    <property type="match status" value="1"/>
</dbReference>
<evidence type="ECO:0000256" key="4">
    <source>
        <dbReference type="ARBA" id="ARBA00022816"/>
    </source>
</evidence>
<accession>A0A1U7ZG47</accession>
<dbReference type="FunCoup" id="A0A1U7ZG47">
    <property type="interactions" value="1502"/>
</dbReference>
<dbReference type="InterPro" id="IPR015943">
    <property type="entry name" value="WD40/YVTN_repeat-like_dom_sf"/>
</dbReference>
<dbReference type="GO" id="GO:0031080">
    <property type="term" value="C:nuclear pore outer ring"/>
    <property type="evidence" value="ECO:0000318"/>
    <property type="project" value="GO_Central"/>
</dbReference>
<dbReference type="eggNOG" id="ENOG502QSRR">
    <property type="taxonomic scope" value="Eukaryota"/>
</dbReference>
<reference evidence="10" key="1">
    <citation type="submission" date="2025-08" db="UniProtKB">
        <authorList>
            <consortium name="RefSeq"/>
        </authorList>
    </citation>
    <scope>IDENTIFICATION</scope>
</reference>
<keyword evidence="6" id="KW-0811">Translocation</keyword>
<protein>
    <submittedName>
        <fullName evidence="10">Nuclear pore complex protein NUP133</fullName>
    </submittedName>
</protein>
<feature type="compositionally biased region" description="Basic and acidic residues" evidence="8">
    <location>
        <begin position="589"/>
        <end position="598"/>
    </location>
</feature>
<comment type="subcellular location">
    <subcellularLocation>
        <location evidence="1">Nucleus envelope</location>
    </subcellularLocation>
</comment>
<evidence type="ECO:0000313" key="10">
    <source>
        <dbReference type="RefSeq" id="XP_010252707.1"/>
    </source>
</evidence>
<dbReference type="GO" id="GO:0006606">
    <property type="term" value="P:protein import into nucleus"/>
    <property type="evidence" value="ECO:0000318"/>
    <property type="project" value="GO_Central"/>
</dbReference>
<dbReference type="KEGG" id="nnu:104594209"/>
<dbReference type="PANTHER" id="PTHR13405">
    <property type="entry name" value="NUCLEAR PORE COMPLEX PROTEIN NUP133"/>
    <property type="match status" value="1"/>
</dbReference>
<dbReference type="STRING" id="4432.A0A1U7ZG47"/>
<feature type="region of interest" description="Disordered" evidence="8">
    <location>
        <begin position="1"/>
        <end position="52"/>
    </location>
</feature>
<keyword evidence="4" id="KW-0509">mRNA transport</keyword>
<evidence type="ECO:0000313" key="9">
    <source>
        <dbReference type="Proteomes" id="UP000189703"/>
    </source>
</evidence>
<dbReference type="GO" id="GO:0016973">
    <property type="term" value="P:poly(A)+ mRNA export from nucleus"/>
    <property type="evidence" value="ECO:0000318"/>
    <property type="project" value="GO_Central"/>
</dbReference>
<keyword evidence="9" id="KW-1185">Reference proteome</keyword>
<dbReference type="GeneID" id="104594209"/>
<proteinExistence type="inferred from homology"/>
<dbReference type="InterPro" id="IPR007187">
    <property type="entry name" value="Nucleoporin_Nup133/Nup155_C"/>
</dbReference>
<feature type="compositionally biased region" description="Polar residues" evidence="8">
    <location>
        <begin position="1"/>
        <end position="13"/>
    </location>
</feature>
<dbReference type="GO" id="GO:0000972">
    <property type="term" value="P:transcription-dependent tethering of RNA polymerase II gene DNA at nuclear periphery"/>
    <property type="evidence" value="ECO:0000318"/>
    <property type="project" value="GO_Central"/>
</dbReference>
<dbReference type="SUPFAM" id="SSF117289">
    <property type="entry name" value="Nucleoporin domain"/>
    <property type="match status" value="1"/>
</dbReference>
<dbReference type="RefSeq" id="XP_010252707.1">
    <property type="nucleotide sequence ID" value="XM_010254405.2"/>
</dbReference>
<gene>
    <name evidence="10" type="primary">LOC104594209</name>
</gene>
<evidence type="ECO:0000256" key="3">
    <source>
        <dbReference type="ARBA" id="ARBA00022448"/>
    </source>
</evidence>
<evidence type="ECO:0000256" key="8">
    <source>
        <dbReference type="SAM" id="MobiDB-lite"/>
    </source>
</evidence>
<organism evidence="9 10">
    <name type="scientific">Nelumbo nucifera</name>
    <name type="common">Sacred lotus</name>
    <dbReference type="NCBI Taxonomy" id="4432"/>
    <lineage>
        <taxon>Eukaryota</taxon>
        <taxon>Viridiplantae</taxon>
        <taxon>Streptophyta</taxon>
        <taxon>Embryophyta</taxon>
        <taxon>Tracheophyta</taxon>
        <taxon>Spermatophyta</taxon>
        <taxon>Magnoliopsida</taxon>
        <taxon>Proteales</taxon>
        <taxon>Nelumbonaceae</taxon>
        <taxon>Nelumbo</taxon>
    </lineage>
</organism>
<name>A0A1U7ZG47_NELNU</name>
<evidence type="ECO:0000256" key="5">
    <source>
        <dbReference type="ARBA" id="ARBA00022927"/>
    </source>
</evidence>